<dbReference type="SUPFAM" id="SSF55811">
    <property type="entry name" value="Nudix"/>
    <property type="match status" value="1"/>
</dbReference>
<dbReference type="PANTHER" id="PTHR21340">
    <property type="entry name" value="DIADENOSINE 5,5-P1,P4-TETRAPHOSPHATE PYROPHOSPHOHYDROLASE MUTT"/>
    <property type="match status" value="1"/>
</dbReference>
<dbReference type="Gene3D" id="3.90.79.10">
    <property type="entry name" value="Nucleoside Triphosphate Pyrophosphohydrolase"/>
    <property type="match status" value="1"/>
</dbReference>
<dbReference type="InterPro" id="IPR000086">
    <property type="entry name" value="NUDIX_hydrolase_dom"/>
</dbReference>
<evidence type="ECO:0000256" key="5">
    <source>
        <dbReference type="ARBA" id="ARBA00032644"/>
    </source>
</evidence>
<evidence type="ECO:0000313" key="7">
    <source>
        <dbReference type="EMBL" id="OHA81527.1"/>
    </source>
</evidence>
<name>A0A1G2S944_9BACT</name>
<feature type="domain" description="Nudix hydrolase" evidence="6">
    <location>
        <begin position="9"/>
        <end position="143"/>
    </location>
</feature>
<evidence type="ECO:0000256" key="1">
    <source>
        <dbReference type="ARBA" id="ARBA00005582"/>
    </source>
</evidence>
<evidence type="ECO:0000256" key="3">
    <source>
        <dbReference type="ARBA" id="ARBA00022741"/>
    </source>
</evidence>
<comment type="similarity">
    <text evidence="1">Belongs to the Nudix hydrolase family.</text>
</comment>
<dbReference type="Proteomes" id="UP000176997">
    <property type="component" value="Unassembled WGS sequence"/>
</dbReference>
<sequence length="153" mass="17467">MINETPMERNDLSYGIIPLFRSGNQCIQLLIQDHHGNWGFPKGHPKEGETGFETALRELYEETGITDCNLLPGISFTDNYQYTAENGDKVNKTVTYYLAAVNDPRIEQKDTDGEIKATLWADAETALKTLTFENRKKLINEVQQYLHSQNLIQ</sequence>
<dbReference type="InterPro" id="IPR003565">
    <property type="entry name" value="Tetra_PHTase"/>
</dbReference>
<evidence type="ECO:0000256" key="2">
    <source>
        <dbReference type="ARBA" id="ARBA00018911"/>
    </source>
</evidence>
<dbReference type="GO" id="GO:0006754">
    <property type="term" value="P:ATP biosynthetic process"/>
    <property type="evidence" value="ECO:0007669"/>
    <property type="project" value="TreeGrafter"/>
</dbReference>
<dbReference type="GO" id="GO:0006167">
    <property type="term" value="P:AMP biosynthetic process"/>
    <property type="evidence" value="ECO:0007669"/>
    <property type="project" value="TreeGrafter"/>
</dbReference>
<accession>A0A1G2S944</accession>
<evidence type="ECO:0000313" key="8">
    <source>
        <dbReference type="Proteomes" id="UP000176997"/>
    </source>
</evidence>
<dbReference type="InterPro" id="IPR015797">
    <property type="entry name" value="NUDIX_hydrolase-like_dom_sf"/>
</dbReference>
<dbReference type="CDD" id="cd03428">
    <property type="entry name" value="NUDIX_Ap4A_Nudt2"/>
    <property type="match status" value="1"/>
</dbReference>
<reference evidence="7 8" key="1">
    <citation type="journal article" date="2016" name="Nat. Commun.">
        <title>Thousands of microbial genomes shed light on interconnected biogeochemical processes in an aquifer system.</title>
        <authorList>
            <person name="Anantharaman K."/>
            <person name="Brown C.T."/>
            <person name="Hug L.A."/>
            <person name="Sharon I."/>
            <person name="Castelle C.J."/>
            <person name="Probst A.J."/>
            <person name="Thomas B.C."/>
            <person name="Singh A."/>
            <person name="Wilkins M.J."/>
            <person name="Karaoz U."/>
            <person name="Brodie E.L."/>
            <person name="Williams K.H."/>
            <person name="Hubbard S.S."/>
            <person name="Banfield J.F."/>
        </authorList>
    </citation>
    <scope>NUCLEOTIDE SEQUENCE [LARGE SCALE GENOMIC DNA]</scope>
</reference>
<dbReference type="PROSITE" id="PS51462">
    <property type="entry name" value="NUDIX"/>
    <property type="match status" value="1"/>
</dbReference>
<dbReference type="Pfam" id="PF00293">
    <property type="entry name" value="NUDIX"/>
    <property type="match status" value="1"/>
</dbReference>
<evidence type="ECO:0000256" key="4">
    <source>
        <dbReference type="ARBA" id="ARBA00022801"/>
    </source>
</evidence>
<dbReference type="AlphaFoldDB" id="A0A1G2S944"/>
<proteinExistence type="inferred from homology"/>
<dbReference type="GO" id="GO:0004081">
    <property type="term" value="F:bis(5'-nucleosyl)-tetraphosphatase (asymmetrical) activity"/>
    <property type="evidence" value="ECO:0007669"/>
    <property type="project" value="TreeGrafter"/>
</dbReference>
<dbReference type="PROSITE" id="PS00893">
    <property type="entry name" value="NUDIX_BOX"/>
    <property type="match status" value="1"/>
</dbReference>
<keyword evidence="4" id="KW-0378">Hydrolase</keyword>
<keyword evidence="3" id="KW-0547">Nucleotide-binding</keyword>
<dbReference type="InterPro" id="IPR051325">
    <property type="entry name" value="Nudix_hydrolase_domain"/>
</dbReference>
<gene>
    <name evidence="7" type="ORF">A2675_03610</name>
</gene>
<dbReference type="GO" id="GO:0000166">
    <property type="term" value="F:nucleotide binding"/>
    <property type="evidence" value="ECO:0007669"/>
    <property type="project" value="UniProtKB-KW"/>
</dbReference>
<protein>
    <recommendedName>
        <fullName evidence="2">Bis(5'-nucleosyl)-tetraphosphatase [asymmetrical]</fullName>
    </recommendedName>
    <alternativeName>
        <fullName evidence="5">Diadenosine 5',5'''-P1,P4-tetraphosphate asymmetrical hydrolase</fullName>
    </alternativeName>
</protein>
<evidence type="ECO:0000259" key="6">
    <source>
        <dbReference type="PROSITE" id="PS51462"/>
    </source>
</evidence>
<comment type="caution">
    <text evidence="7">The sequence shown here is derived from an EMBL/GenBank/DDBJ whole genome shotgun (WGS) entry which is preliminary data.</text>
</comment>
<dbReference type="EMBL" id="MHUS01000010">
    <property type="protein sequence ID" value="OHA81527.1"/>
    <property type="molecule type" value="Genomic_DNA"/>
</dbReference>
<organism evidence="7 8">
    <name type="scientific">Candidatus Yonathbacteria bacterium RIFCSPHIGHO2_01_FULL_51_10</name>
    <dbReference type="NCBI Taxonomy" id="1802723"/>
    <lineage>
        <taxon>Bacteria</taxon>
        <taxon>Candidatus Yonathiibacteriota</taxon>
    </lineage>
</organism>
<dbReference type="InterPro" id="IPR020084">
    <property type="entry name" value="NUDIX_hydrolase_CS"/>
</dbReference>
<dbReference type="PANTHER" id="PTHR21340:SF0">
    <property type="entry name" value="BIS(5'-NUCLEOSYL)-TETRAPHOSPHATASE [ASYMMETRICAL]"/>
    <property type="match status" value="1"/>
</dbReference>
<dbReference type="STRING" id="1802723.A2675_03610"/>